<dbReference type="SUPFAM" id="SSF51604">
    <property type="entry name" value="Enolase C-terminal domain-like"/>
    <property type="match status" value="1"/>
</dbReference>
<reference evidence="7" key="1">
    <citation type="journal article" date="2019" name="Int. J. Syst. Evol. Microbiol.">
        <title>The Global Catalogue of Microorganisms (GCM) 10K type strain sequencing project: providing services to taxonomists for standard genome sequencing and annotation.</title>
        <authorList>
            <consortium name="The Broad Institute Genomics Platform"/>
            <consortium name="The Broad Institute Genome Sequencing Center for Infectious Disease"/>
            <person name="Wu L."/>
            <person name="Ma J."/>
        </authorList>
    </citation>
    <scope>NUCLEOTIDE SEQUENCE [LARGE SCALE GENOMIC DNA]</scope>
    <source>
        <strain evidence="7">CGMCC 1.10363</strain>
    </source>
</reference>
<dbReference type="InterPro" id="IPR029065">
    <property type="entry name" value="Enolase_C-like"/>
</dbReference>
<dbReference type="SFLD" id="SFLDG00180">
    <property type="entry name" value="muconate_cycloisomerase"/>
    <property type="match status" value="1"/>
</dbReference>
<dbReference type="SMART" id="SM00922">
    <property type="entry name" value="MR_MLE"/>
    <property type="match status" value="1"/>
</dbReference>
<dbReference type="EMBL" id="JBHSCN010000005">
    <property type="protein sequence ID" value="MFC4244255.1"/>
    <property type="molecule type" value="Genomic_DNA"/>
</dbReference>
<evidence type="ECO:0000256" key="2">
    <source>
        <dbReference type="ARBA" id="ARBA00022842"/>
    </source>
</evidence>
<sequence length="339" mass="35393">MTDAAASGGPAPVVPALPEVLANVHVVALPMVTKFRGVTVREAAVFEGPHGWTEFSPFVEYGDAEASAWLAAALDYGWGPDATLLRPTVRVNATVPALAATEVPAVLARYPGARTAKVKVAEPGQTLEDDVARVAAVREVLGPEGRIRVDANALWNVDEAEHAIRALEGFDLEYVEQPVASVDELVEVRRRVERLGILIAADESVRKATDPLAVARAGAADVLIIKAQPLGGIRSALAIAAAAGLPCVVSSALDTSIGLAMGAQLAAALPTQDFDCGLGTAALFASDVTDAPLLPVDGAIPAARVTPSPELLERNAAPADRRAWWLKRITRCHALLSRG</sequence>
<name>A0ABV8Q7F3_9MICO</name>
<dbReference type="Proteomes" id="UP001595900">
    <property type="component" value="Unassembled WGS sequence"/>
</dbReference>
<dbReference type="InterPro" id="IPR036849">
    <property type="entry name" value="Enolase-like_C_sf"/>
</dbReference>
<comment type="function">
    <text evidence="4">Converts 2-succinyl-6-hydroxy-2,4-cyclohexadiene-1-carboxylate (SHCHC) to 2-succinylbenzoate (OSB).</text>
</comment>
<keyword evidence="3 4" id="KW-0456">Lyase</keyword>
<keyword evidence="2 4" id="KW-0460">Magnesium</keyword>
<dbReference type="GO" id="GO:0043748">
    <property type="term" value="F:O-succinylbenzoate synthase activity"/>
    <property type="evidence" value="ECO:0007669"/>
    <property type="project" value="UniProtKB-EC"/>
</dbReference>
<feature type="active site" description="Proton acceptor" evidence="4">
    <location>
        <position position="226"/>
    </location>
</feature>
<dbReference type="InterPro" id="IPR010196">
    <property type="entry name" value="OSB_synthase_MenC1"/>
</dbReference>
<comment type="cofactor">
    <cofactor evidence="4">
        <name>a divalent metal cation</name>
        <dbReference type="ChEBI" id="CHEBI:60240"/>
    </cofactor>
</comment>
<feature type="binding site" evidence="4">
    <location>
        <position position="202"/>
    </location>
    <ligand>
        <name>Mg(2+)</name>
        <dbReference type="ChEBI" id="CHEBI:18420"/>
    </ligand>
</feature>
<dbReference type="PANTHER" id="PTHR48073">
    <property type="entry name" value="O-SUCCINYLBENZOATE SYNTHASE-RELATED"/>
    <property type="match status" value="1"/>
</dbReference>
<comment type="pathway">
    <text evidence="4">Quinol/quinone metabolism; 1,4-dihydroxy-2-naphthoate biosynthesis; 1,4-dihydroxy-2-naphthoate from chorismate: step 4/7.</text>
</comment>
<evidence type="ECO:0000256" key="4">
    <source>
        <dbReference type="HAMAP-Rule" id="MF_00470"/>
    </source>
</evidence>
<keyword evidence="1 4" id="KW-0479">Metal-binding</keyword>
<dbReference type="EC" id="4.2.1.113" evidence="4"/>
<feature type="binding site" evidence="4">
    <location>
        <position position="150"/>
    </location>
    <ligand>
        <name>Mg(2+)</name>
        <dbReference type="ChEBI" id="CHEBI:18420"/>
    </ligand>
</feature>
<proteinExistence type="inferred from homology"/>
<dbReference type="Pfam" id="PF13378">
    <property type="entry name" value="MR_MLE_C"/>
    <property type="match status" value="1"/>
</dbReference>
<dbReference type="InterPro" id="IPR018110">
    <property type="entry name" value="Mandel_Rmase/mucon_lact_enz_CS"/>
</dbReference>
<gene>
    <name evidence="4" type="primary">menC</name>
    <name evidence="6" type="ORF">ACFOYW_12800</name>
</gene>
<dbReference type="Pfam" id="PF18374">
    <property type="entry name" value="Enolase_like_N"/>
    <property type="match status" value="1"/>
</dbReference>
<keyword evidence="7" id="KW-1185">Reference proteome</keyword>
<organism evidence="6 7">
    <name type="scientific">Gryllotalpicola reticulitermitis</name>
    <dbReference type="NCBI Taxonomy" id="1184153"/>
    <lineage>
        <taxon>Bacteria</taxon>
        <taxon>Bacillati</taxon>
        <taxon>Actinomycetota</taxon>
        <taxon>Actinomycetes</taxon>
        <taxon>Micrococcales</taxon>
        <taxon>Microbacteriaceae</taxon>
        <taxon>Gryllotalpicola</taxon>
    </lineage>
</organism>
<dbReference type="SFLD" id="SFLDF00009">
    <property type="entry name" value="o-succinylbenzoate_synthase"/>
    <property type="match status" value="1"/>
</dbReference>
<dbReference type="PROSITE" id="PS00909">
    <property type="entry name" value="MR_MLE_2"/>
    <property type="match status" value="1"/>
</dbReference>
<evidence type="ECO:0000256" key="1">
    <source>
        <dbReference type="ARBA" id="ARBA00022723"/>
    </source>
</evidence>
<comment type="catalytic activity">
    <reaction evidence="4">
        <text>(1R,6R)-6-hydroxy-2-succinyl-cyclohexa-2,4-diene-1-carboxylate = 2-succinylbenzoate + H2O</text>
        <dbReference type="Rhea" id="RHEA:10196"/>
        <dbReference type="ChEBI" id="CHEBI:15377"/>
        <dbReference type="ChEBI" id="CHEBI:18325"/>
        <dbReference type="ChEBI" id="CHEBI:58689"/>
        <dbReference type="EC" id="4.2.1.113"/>
    </reaction>
</comment>
<dbReference type="HAMAP" id="MF_00470">
    <property type="entry name" value="MenC_1"/>
    <property type="match status" value="1"/>
</dbReference>
<protein>
    <recommendedName>
        <fullName evidence="4">o-succinylbenzoate synthase</fullName>
        <shortName evidence="4">OSB synthase</shortName>
        <shortName evidence="4">OSBS</shortName>
        <ecNumber evidence="4">4.2.1.113</ecNumber>
    </recommendedName>
    <alternativeName>
        <fullName evidence="4">4-(2'-carboxyphenyl)-4-oxybutyric acid synthase</fullName>
    </alternativeName>
    <alternativeName>
        <fullName evidence="4">o-succinylbenzoic acid synthase</fullName>
    </alternativeName>
</protein>
<feature type="active site" description="Proton donor" evidence="4">
    <location>
        <position position="119"/>
    </location>
</feature>
<dbReference type="Gene3D" id="3.20.20.120">
    <property type="entry name" value="Enolase-like C-terminal domain"/>
    <property type="match status" value="1"/>
</dbReference>
<evidence type="ECO:0000313" key="6">
    <source>
        <dbReference type="EMBL" id="MFC4244255.1"/>
    </source>
</evidence>
<comment type="pathway">
    <text evidence="4">Quinol/quinone metabolism; menaquinone biosynthesis.</text>
</comment>
<dbReference type="RefSeq" id="WP_390229417.1">
    <property type="nucleotide sequence ID" value="NZ_JBHSCN010000005.1"/>
</dbReference>
<keyword evidence="4" id="KW-0474">Menaquinone biosynthesis</keyword>
<dbReference type="SFLD" id="SFLDS00001">
    <property type="entry name" value="Enolase"/>
    <property type="match status" value="1"/>
</dbReference>
<dbReference type="NCBIfam" id="NF002782">
    <property type="entry name" value="PRK02901.1"/>
    <property type="match status" value="1"/>
</dbReference>
<dbReference type="InterPro" id="IPR013342">
    <property type="entry name" value="Mandelate_racemase_C"/>
</dbReference>
<evidence type="ECO:0000256" key="3">
    <source>
        <dbReference type="ARBA" id="ARBA00023239"/>
    </source>
</evidence>
<dbReference type="PANTHER" id="PTHR48073:SF2">
    <property type="entry name" value="O-SUCCINYLBENZOATE SYNTHASE"/>
    <property type="match status" value="1"/>
</dbReference>
<evidence type="ECO:0000259" key="5">
    <source>
        <dbReference type="SMART" id="SM00922"/>
    </source>
</evidence>
<evidence type="ECO:0000313" key="7">
    <source>
        <dbReference type="Proteomes" id="UP001595900"/>
    </source>
</evidence>
<comment type="caution">
    <text evidence="6">The sequence shown here is derived from an EMBL/GenBank/DDBJ whole genome shotgun (WGS) entry which is preliminary data.</text>
</comment>
<feature type="binding site" evidence="4">
    <location>
        <position position="176"/>
    </location>
    <ligand>
        <name>Mg(2+)</name>
        <dbReference type="ChEBI" id="CHEBI:18420"/>
    </ligand>
</feature>
<dbReference type="CDD" id="cd03320">
    <property type="entry name" value="OSBS"/>
    <property type="match status" value="1"/>
</dbReference>
<accession>A0ABV8Q7F3</accession>
<feature type="domain" description="Mandelate racemase/muconate lactonizing enzyme C-terminal" evidence="5">
    <location>
        <begin position="100"/>
        <end position="195"/>
    </location>
</feature>
<comment type="similarity">
    <text evidence="4">Belongs to the mandelate racemase/muconate lactonizing enzyme family. MenC type 1 subfamily.</text>
</comment>